<organism evidence="2 3">
    <name type="scientific">Pocillopora damicornis</name>
    <name type="common">Cauliflower coral</name>
    <name type="synonym">Millepora damicornis</name>
    <dbReference type="NCBI Taxonomy" id="46731"/>
    <lineage>
        <taxon>Eukaryota</taxon>
        <taxon>Metazoa</taxon>
        <taxon>Cnidaria</taxon>
        <taxon>Anthozoa</taxon>
        <taxon>Hexacorallia</taxon>
        <taxon>Scleractinia</taxon>
        <taxon>Astrocoeniina</taxon>
        <taxon>Pocilloporidae</taxon>
        <taxon>Pocillopora</taxon>
    </lineage>
</organism>
<dbReference type="OrthoDB" id="5990233at2759"/>
<accession>A0A3M6TXI5</accession>
<keyword evidence="1" id="KW-0812">Transmembrane</keyword>
<keyword evidence="1" id="KW-1133">Transmembrane helix</keyword>
<proteinExistence type="predicted"/>
<dbReference type="AlphaFoldDB" id="A0A3M6TXI5"/>
<comment type="caution">
    <text evidence="2">The sequence shown here is derived from an EMBL/GenBank/DDBJ whole genome shotgun (WGS) entry which is preliminary data.</text>
</comment>
<evidence type="ECO:0000313" key="2">
    <source>
        <dbReference type="EMBL" id="RMX46115.1"/>
    </source>
</evidence>
<sequence length="219" mass="25528">MNLRLIRKDMYDQFSDEKPQGPTGKPDRPPILKFPWHLTPFLVIIFIILVVLATYYLRVPDIVQAIILAVKEKRKKEKESKANDLDLDTANLDLRKGNFSTEGLQTSHFHSYQREVFYEEALNYAFFEMAAMKTVEFSVRLDDENQQNSESEESVEISCEMEEEAVNKKQGSDTLSEMFHACDSDIETNKHVQKRFPSVDLRRRSNDLQLQHTAPSYEM</sequence>
<keyword evidence="1" id="KW-0472">Membrane</keyword>
<evidence type="ECO:0000256" key="1">
    <source>
        <dbReference type="SAM" id="Phobius"/>
    </source>
</evidence>
<gene>
    <name evidence="2" type="ORF">pdam_00009351</name>
</gene>
<keyword evidence="3" id="KW-1185">Reference proteome</keyword>
<protein>
    <submittedName>
        <fullName evidence="2">Uncharacterized protein</fullName>
    </submittedName>
</protein>
<feature type="transmembrane region" description="Helical" evidence="1">
    <location>
        <begin position="38"/>
        <end position="57"/>
    </location>
</feature>
<name>A0A3M6TXI5_POCDA</name>
<reference evidence="2 3" key="1">
    <citation type="journal article" date="2018" name="Sci. Rep.">
        <title>Comparative analysis of the Pocillopora damicornis genome highlights role of immune system in coral evolution.</title>
        <authorList>
            <person name="Cunning R."/>
            <person name="Bay R.A."/>
            <person name="Gillette P."/>
            <person name="Baker A.C."/>
            <person name="Traylor-Knowles N."/>
        </authorList>
    </citation>
    <scope>NUCLEOTIDE SEQUENCE [LARGE SCALE GENOMIC DNA]</scope>
    <source>
        <strain evidence="2">RSMAS</strain>
        <tissue evidence="2">Whole animal</tissue>
    </source>
</reference>
<evidence type="ECO:0000313" key="3">
    <source>
        <dbReference type="Proteomes" id="UP000275408"/>
    </source>
</evidence>
<dbReference type="EMBL" id="RCHS01002732">
    <property type="protein sequence ID" value="RMX46115.1"/>
    <property type="molecule type" value="Genomic_DNA"/>
</dbReference>
<dbReference type="Proteomes" id="UP000275408">
    <property type="component" value="Unassembled WGS sequence"/>
</dbReference>